<keyword evidence="2" id="KW-1185">Reference proteome</keyword>
<organism evidence="1 2">
    <name type="scientific">Puccinia triticina</name>
    <dbReference type="NCBI Taxonomy" id="208348"/>
    <lineage>
        <taxon>Eukaryota</taxon>
        <taxon>Fungi</taxon>
        <taxon>Dikarya</taxon>
        <taxon>Basidiomycota</taxon>
        <taxon>Pucciniomycotina</taxon>
        <taxon>Pucciniomycetes</taxon>
        <taxon>Pucciniales</taxon>
        <taxon>Pucciniaceae</taxon>
        <taxon>Puccinia</taxon>
    </lineage>
</organism>
<gene>
    <name evidence="1" type="ORF">PtA15_17A178</name>
</gene>
<evidence type="ECO:0000313" key="1">
    <source>
        <dbReference type="EMBL" id="WAQ92696.1"/>
    </source>
</evidence>
<dbReference type="Proteomes" id="UP001164743">
    <property type="component" value="Chromosome 17A"/>
</dbReference>
<evidence type="ECO:0000313" key="2">
    <source>
        <dbReference type="Proteomes" id="UP001164743"/>
    </source>
</evidence>
<name>A0ABY7D8P5_9BASI</name>
<reference evidence="1" key="1">
    <citation type="submission" date="2022-10" db="EMBL/GenBank/DDBJ databases">
        <title>Puccinia triticina Genome sequencing and assembly.</title>
        <authorList>
            <person name="Li C."/>
        </authorList>
    </citation>
    <scope>NUCLEOTIDE SEQUENCE</scope>
    <source>
        <strain evidence="1">Pt15</strain>
    </source>
</reference>
<dbReference type="GeneID" id="77805161"/>
<dbReference type="RefSeq" id="XP_053028251.1">
    <property type="nucleotide sequence ID" value="XM_053164266.1"/>
</dbReference>
<sequence>MTGRLGWRFSGCPLLSREADVIAAKNSVPKEKIGVDPQAAAMRRAELGLGLILKPRSFVISSPTHALLPRPFDKLLQNNSS</sequence>
<accession>A0ABY7D8P5</accession>
<protein>
    <submittedName>
        <fullName evidence="1">Uncharacterized protein</fullName>
    </submittedName>
</protein>
<proteinExistence type="predicted"/>
<dbReference type="EMBL" id="CP110437">
    <property type="protein sequence ID" value="WAQ92696.1"/>
    <property type="molecule type" value="Genomic_DNA"/>
</dbReference>